<reference evidence="1" key="1">
    <citation type="journal article" date="2015" name="Nature">
        <title>Complex archaea that bridge the gap between prokaryotes and eukaryotes.</title>
        <authorList>
            <person name="Spang A."/>
            <person name="Saw J.H."/>
            <person name="Jorgensen S.L."/>
            <person name="Zaremba-Niedzwiedzka K."/>
            <person name="Martijn J."/>
            <person name="Lind A.E."/>
            <person name="van Eijk R."/>
            <person name="Schleper C."/>
            <person name="Guy L."/>
            <person name="Ettema T.J."/>
        </authorList>
    </citation>
    <scope>NUCLEOTIDE SEQUENCE</scope>
</reference>
<protein>
    <submittedName>
        <fullName evidence="1">Uncharacterized protein</fullName>
    </submittedName>
</protein>
<name>A0A0F9AMU1_9ZZZZ</name>
<dbReference type="EMBL" id="LAZR01056752">
    <property type="protein sequence ID" value="KKK73521.1"/>
    <property type="molecule type" value="Genomic_DNA"/>
</dbReference>
<feature type="non-terminal residue" evidence="1">
    <location>
        <position position="40"/>
    </location>
</feature>
<gene>
    <name evidence="1" type="ORF">LCGC14_2892980</name>
</gene>
<dbReference type="AlphaFoldDB" id="A0A0F9AMU1"/>
<organism evidence="1">
    <name type="scientific">marine sediment metagenome</name>
    <dbReference type="NCBI Taxonomy" id="412755"/>
    <lineage>
        <taxon>unclassified sequences</taxon>
        <taxon>metagenomes</taxon>
        <taxon>ecological metagenomes</taxon>
    </lineage>
</organism>
<evidence type="ECO:0000313" key="1">
    <source>
        <dbReference type="EMBL" id="KKK73521.1"/>
    </source>
</evidence>
<proteinExistence type="predicted"/>
<sequence>MGEFLDKIPENIQDHIREITKTSGLPPDEESVEKIAKGWL</sequence>
<comment type="caution">
    <text evidence="1">The sequence shown here is derived from an EMBL/GenBank/DDBJ whole genome shotgun (WGS) entry which is preliminary data.</text>
</comment>
<accession>A0A0F9AMU1</accession>